<proteinExistence type="predicted"/>
<dbReference type="HOGENOM" id="CLU_1950405_0_0_1"/>
<dbReference type="OrthoDB" id="2447803at2759"/>
<gene>
    <name evidence="1" type="ORF">M407DRAFT_33951</name>
</gene>
<reference evidence="1 2" key="1">
    <citation type="submission" date="2014-04" db="EMBL/GenBank/DDBJ databases">
        <authorList>
            <consortium name="DOE Joint Genome Institute"/>
            <person name="Kuo A."/>
            <person name="Girlanda M."/>
            <person name="Perotto S."/>
            <person name="Kohler A."/>
            <person name="Nagy L.G."/>
            <person name="Floudas D."/>
            <person name="Copeland A."/>
            <person name="Barry K.W."/>
            <person name="Cichocki N."/>
            <person name="Veneault-Fourrey C."/>
            <person name="LaButti K."/>
            <person name="Lindquist E.A."/>
            <person name="Lipzen A."/>
            <person name="Lundell T."/>
            <person name="Morin E."/>
            <person name="Murat C."/>
            <person name="Sun H."/>
            <person name="Tunlid A."/>
            <person name="Henrissat B."/>
            <person name="Grigoriev I.V."/>
            <person name="Hibbett D.S."/>
            <person name="Martin F."/>
            <person name="Nordberg H.P."/>
            <person name="Cantor M.N."/>
            <person name="Hua S.X."/>
        </authorList>
    </citation>
    <scope>NUCLEOTIDE SEQUENCE [LARGE SCALE GENOMIC DNA]</scope>
    <source>
        <strain evidence="1 2">MUT 4182</strain>
    </source>
</reference>
<keyword evidence="2" id="KW-1185">Reference proteome</keyword>
<dbReference type="Proteomes" id="UP000054248">
    <property type="component" value="Unassembled WGS sequence"/>
</dbReference>
<organism evidence="1 2">
    <name type="scientific">Tulasnella calospora MUT 4182</name>
    <dbReference type="NCBI Taxonomy" id="1051891"/>
    <lineage>
        <taxon>Eukaryota</taxon>
        <taxon>Fungi</taxon>
        <taxon>Dikarya</taxon>
        <taxon>Basidiomycota</taxon>
        <taxon>Agaricomycotina</taxon>
        <taxon>Agaricomycetes</taxon>
        <taxon>Cantharellales</taxon>
        <taxon>Tulasnellaceae</taxon>
        <taxon>Tulasnella</taxon>
    </lineage>
</organism>
<evidence type="ECO:0000313" key="2">
    <source>
        <dbReference type="Proteomes" id="UP000054248"/>
    </source>
</evidence>
<reference evidence="2" key="2">
    <citation type="submission" date="2015-01" db="EMBL/GenBank/DDBJ databases">
        <title>Evolutionary Origins and Diversification of the Mycorrhizal Mutualists.</title>
        <authorList>
            <consortium name="DOE Joint Genome Institute"/>
            <consortium name="Mycorrhizal Genomics Consortium"/>
            <person name="Kohler A."/>
            <person name="Kuo A."/>
            <person name="Nagy L.G."/>
            <person name="Floudas D."/>
            <person name="Copeland A."/>
            <person name="Barry K.W."/>
            <person name="Cichocki N."/>
            <person name="Veneault-Fourrey C."/>
            <person name="LaButti K."/>
            <person name="Lindquist E.A."/>
            <person name="Lipzen A."/>
            <person name="Lundell T."/>
            <person name="Morin E."/>
            <person name="Murat C."/>
            <person name="Riley R."/>
            <person name="Ohm R."/>
            <person name="Sun H."/>
            <person name="Tunlid A."/>
            <person name="Henrissat B."/>
            <person name="Grigoriev I.V."/>
            <person name="Hibbett D.S."/>
            <person name="Martin F."/>
        </authorList>
    </citation>
    <scope>NUCLEOTIDE SEQUENCE [LARGE SCALE GENOMIC DNA]</scope>
    <source>
        <strain evidence="2">MUT 4182</strain>
    </source>
</reference>
<protein>
    <submittedName>
        <fullName evidence="1">Uncharacterized protein</fullName>
    </submittedName>
</protein>
<evidence type="ECO:0000313" key="1">
    <source>
        <dbReference type="EMBL" id="KIO16401.1"/>
    </source>
</evidence>
<dbReference type="AlphaFoldDB" id="A0A0C3Q1H1"/>
<accession>A0A0C3Q1H1</accession>
<name>A0A0C3Q1H1_9AGAM</name>
<dbReference type="EMBL" id="KN823577">
    <property type="protein sequence ID" value="KIO16401.1"/>
    <property type="molecule type" value="Genomic_DNA"/>
</dbReference>
<sequence>MSNAGKLSTVPKTFSVAFPILDYLSLYFREKEVPQFEPDPEFQDRGFIGPLELDDGFSVVLGGDERAVRYFIGNLCQRNPTITMTQTVWTRWSEFNGPREQEKETQEWARVEKVARMICQTKWRFTTRI</sequence>